<evidence type="ECO:0000256" key="14">
    <source>
        <dbReference type="ARBA" id="ARBA00042842"/>
    </source>
</evidence>
<evidence type="ECO:0000256" key="6">
    <source>
        <dbReference type="ARBA" id="ARBA00022960"/>
    </source>
</evidence>
<dbReference type="RefSeq" id="WP_107203958.1">
    <property type="nucleotide sequence ID" value="NZ_JAKUCO010000101.1"/>
</dbReference>
<comment type="subcellular location">
    <subcellularLocation>
        <location evidence="1">Cytoplasm</location>
    </subcellularLocation>
</comment>
<evidence type="ECO:0000256" key="11">
    <source>
        <dbReference type="ARBA" id="ARBA00039108"/>
    </source>
</evidence>
<evidence type="ECO:0000256" key="13">
    <source>
        <dbReference type="ARBA" id="ARBA00042443"/>
    </source>
</evidence>
<evidence type="ECO:0000256" key="5">
    <source>
        <dbReference type="ARBA" id="ARBA00022679"/>
    </source>
</evidence>
<evidence type="ECO:0000313" key="17">
    <source>
        <dbReference type="EMBL" id="MEO1759887.1"/>
    </source>
</evidence>
<dbReference type="InterPro" id="IPR001986">
    <property type="entry name" value="Enolpyruvate_Tfrase_dom"/>
</dbReference>
<evidence type="ECO:0000256" key="3">
    <source>
        <dbReference type="ARBA" id="ARBA00022490"/>
    </source>
</evidence>
<keyword evidence="3" id="KW-0963">Cytoplasm</keyword>
<sequence>MEKIFVHRAIYIGMEMEIWAKSGSEYRHSTIAGQGSKNAALPLLIASIFTARKSILKTVPVELEDVRAVVRSLEWLGATVQVKDRVLSIDASVLDRSDLPPHLSRASRYSLLFLGGLVGRFGVGRIGPPGGCQFGKERGLDFHQLVLEQFGCELRQEGEWLIGRIVEQKASEVTLPFPSVGATLQAIIFLTSSDRSGVLHNAAIEPEIIDVVEFLNKSGCDICLNENRSFTVRGYPSDGVTHTVPIDRIHIATVMAYSAISNTSSLIQWDSPIDVLCLTDTFSALGISIHTDADNHLGVSVDSKAASSRFDVVADVYPGFPTDALPLIVAATIRSDRKVRFYDKVFKGRNNYLEQFNKLGAKVTVVSDREFIVDGVSSLTSGDVSANDIRGSTSLLLAAIQTESLTRIKNARQIARGYERLPLELSNKGFNVHVKNFESNPVHLRSRILVS</sequence>
<accession>A0ABV0E9E0</accession>
<dbReference type="Proteomes" id="UP001462961">
    <property type="component" value="Unassembled WGS sequence"/>
</dbReference>
<proteinExistence type="inferred from homology"/>
<feature type="domain" description="Enolpyruvate transferase" evidence="16">
    <location>
        <begin position="31"/>
        <end position="421"/>
    </location>
</feature>
<dbReference type="EC" id="2.5.1.7" evidence="11"/>
<dbReference type="PANTHER" id="PTHR43783">
    <property type="entry name" value="UDP-N-ACETYLGLUCOSAMINE 1-CARBOXYVINYLTRANSFERASE"/>
    <property type="match status" value="1"/>
</dbReference>
<evidence type="ECO:0000256" key="8">
    <source>
        <dbReference type="ARBA" id="ARBA00023306"/>
    </source>
</evidence>
<dbReference type="InterPro" id="IPR036968">
    <property type="entry name" value="Enolpyruvate_Tfrase_sf"/>
</dbReference>
<dbReference type="EMBL" id="JAYLVJ010000094">
    <property type="protein sequence ID" value="MEO1759887.1"/>
    <property type="molecule type" value="Genomic_DNA"/>
</dbReference>
<reference evidence="17 18" key="1">
    <citation type="submission" date="2024-01" db="EMBL/GenBank/DDBJ databases">
        <title>The diversity of rhizobia nodulating Mimosa spp. in eleven states of Brazil covering several biomes is determined by host plant, location, and edaphic factors.</title>
        <authorList>
            <person name="Rouws L."/>
            <person name="Barauna A."/>
            <person name="Beukes C."/>
            <person name="De Faria S.M."/>
            <person name="Gross E."/>
            <person name="Dos Reis Junior F.B."/>
            <person name="Simon M."/>
            <person name="Maluk M."/>
            <person name="Odee D.W."/>
            <person name="Kenicer G."/>
            <person name="Young J.P.W."/>
            <person name="Reis V.M."/>
            <person name="Zilli J."/>
            <person name="James E.K."/>
        </authorList>
    </citation>
    <scope>NUCLEOTIDE SEQUENCE [LARGE SCALE GENOMIC DNA]</scope>
    <source>
        <strain evidence="17 18">JHI1651</strain>
    </source>
</reference>
<keyword evidence="18" id="KW-1185">Reference proteome</keyword>
<evidence type="ECO:0000259" key="16">
    <source>
        <dbReference type="Pfam" id="PF00275"/>
    </source>
</evidence>
<dbReference type="SUPFAM" id="SSF55205">
    <property type="entry name" value="EPT/RTPC-like"/>
    <property type="match status" value="1"/>
</dbReference>
<gene>
    <name evidence="17" type="ORF">VOI32_39235</name>
</gene>
<evidence type="ECO:0000256" key="10">
    <source>
        <dbReference type="ARBA" id="ARBA00038367"/>
    </source>
</evidence>
<dbReference type="InterPro" id="IPR013792">
    <property type="entry name" value="RNA3'P_cycl/enolpyr_Trfase_a/b"/>
</dbReference>
<comment type="pathway">
    <text evidence="2">Cell wall biogenesis; peptidoglycan biosynthesis.</text>
</comment>
<evidence type="ECO:0000256" key="1">
    <source>
        <dbReference type="ARBA" id="ARBA00004496"/>
    </source>
</evidence>
<dbReference type="PANTHER" id="PTHR43783:SF1">
    <property type="entry name" value="UDP-N-ACETYLGLUCOSAMINE 1-CARBOXYVINYLTRANSFERASE"/>
    <property type="match status" value="1"/>
</dbReference>
<organism evidence="17 18">
    <name type="scientific">Paraburkholderia caribensis</name>
    <dbReference type="NCBI Taxonomy" id="75105"/>
    <lineage>
        <taxon>Bacteria</taxon>
        <taxon>Pseudomonadati</taxon>
        <taxon>Pseudomonadota</taxon>
        <taxon>Betaproteobacteria</taxon>
        <taxon>Burkholderiales</taxon>
        <taxon>Burkholderiaceae</taxon>
        <taxon>Paraburkholderia</taxon>
    </lineage>
</organism>
<evidence type="ECO:0000256" key="4">
    <source>
        <dbReference type="ARBA" id="ARBA00022618"/>
    </source>
</evidence>
<dbReference type="InterPro" id="IPR050068">
    <property type="entry name" value="MurA_subfamily"/>
</dbReference>
<comment type="similarity">
    <text evidence="10">Belongs to the EPSP synthase family. MurA subfamily.</text>
</comment>
<keyword evidence="7" id="KW-0573">Peptidoglycan synthesis</keyword>
<evidence type="ECO:0000256" key="12">
    <source>
        <dbReference type="ARBA" id="ARBA00039754"/>
    </source>
</evidence>
<evidence type="ECO:0000256" key="2">
    <source>
        <dbReference type="ARBA" id="ARBA00004752"/>
    </source>
</evidence>
<keyword evidence="4" id="KW-0132">Cell division</keyword>
<comment type="caution">
    <text evidence="17">The sequence shown here is derived from an EMBL/GenBank/DDBJ whole genome shotgun (WGS) entry which is preliminary data.</text>
</comment>
<dbReference type="Gene3D" id="3.65.10.10">
    <property type="entry name" value="Enolpyruvate transferase domain"/>
    <property type="match status" value="2"/>
</dbReference>
<evidence type="ECO:0000313" key="18">
    <source>
        <dbReference type="Proteomes" id="UP001462961"/>
    </source>
</evidence>
<keyword evidence="8" id="KW-0131">Cell cycle</keyword>
<keyword evidence="5" id="KW-0808">Transferase</keyword>
<protein>
    <recommendedName>
        <fullName evidence="12">UDP-N-acetylglucosamine 1-carboxyvinyltransferase</fullName>
        <ecNumber evidence="11">2.5.1.7</ecNumber>
    </recommendedName>
    <alternativeName>
        <fullName evidence="13">Enoylpyruvate transferase</fullName>
    </alternativeName>
    <alternativeName>
        <fullName evidence="14">UDP-N-acetylglucosamine enolpyruvyl transferase</fullName>
    </alternativeName>
</protein>
<evidence type="ECO:0000256" key="15">
    <source>
        <dbReference type="ARBA" id="ARBA00047527"/>
    </source>
</evidence>
<keyword evidence="6" id="KW-0133">Cell shape</keyword>
<dbReference type="Pfam" id="PF00275">
    <property type="entry name" value="EPSP_synthase"/>
    <property type="match status" value="1"/>
</dbReference>
<comment type="catalytic activity">
    <reaction evidence="15">
        <text>phosphoenolpyruvate + UDP-N-acetyl-alpha-D-glucosamine = UDP-N-acetyl-3-O-(1-carboxyvinyl)-alpha-D-glucosamine + phosphate</text>
        <dbReference type="Rhea" id="RHEA:18681"/>
        <dbReference type="ChEBI" id="CHEBI:43474"/>
        <dbReference type="ChEBI" id="CHEBI:57705"/>
        <dbReference type="ChEBI" id="CHEBI:58702"/>
        <dbReference type="ChEBI" id="CHEBI:68483"/>
        <dbReference type="EC" id="2.5.1.7"/>
    </reaction>
</comment>
<evidence type="ECO:0000256" key="7">
    <source>
        <dbReference type="ARBA" id="ARBA00022984"/>
    </source>
</evidence>
<evidence type="ECO:0000256" key="9">
    <source>
        <dbReference type="ARBA" id="ARBA00023316"/>
    </source>
</evidence>
<keyword evidence="9" id="KW-0961">Cell wall biogenesis/degradation</keyword>
<name>A0ABV0E9E0_9BURK</name>